<accession>A0A8J0QSI5</accession>
<dbReference type="GO" id="GO:0005576">
    <property type="term" value="C:extracellular region"/>
    <property type="evidence" value="ECO:0007669"/>
    <property type="project" value="InterPro"/>
</dbReference>
<name>A0A8J0QSI5_XENTR</name>
<dbReference type="GeneID" id="100487369"/>
<dbReference type="PROSITE" id="PS51390">
    <property type="entry name" value="WAP"/>
    <property type="match status" value="1"/>
</dbReference>
<dbReference type="AlphaFoldDB" id="A0A8J0QSI5"/>
<dbReference type="KEGG" id="xtr:100487369"/>
<feature type="domain" description="WAP" evidence="2">
    <location>
        <begin position="36"/>
        <end position="92"/>
    </location>
</feature>
<keyword evidence="1" id="KW-0732">Signal</keyword>
<dbReference type="Gene3D" id="4.10.75.10">
    <property type="entry name" value="Elafin-like"/>
    <property type="match status" value="1"/>
</dbReference>
<feature type="signal peptide" evidence="1">
    <location>
        <begin position="1"/>
        <end position="16"/>
    </location>
</feature>
<dbReference type="InterPro" id="IPR008197">
    <property type="entry name" value="WAP_dom"/>
</dbReference>
<dbReference type="Pfam" id="PF00095">
    <property type="entry name" value="WAP"/>
    <property type="match status" value="1"/>
</dbReference>
<proteinExistence type="predicted"/>
<dbReference type="OrthoDB" id="6060011at2759"/>
<evidence type="ECO:0000259" key="2">
    <source>
        <dbReference type="PROSITE" id="PS51390"/>
    </source>
</evidence>
<protein>
    <submittedName>
        <fullName evidence="4">Waprin-Phi1</fullName>
    </submittedName>
</protein>
<dbReference type="PRINTS" id="PR00003">
    <property type="entry name" value="4DISULPHCORE"/>
</dbReference>
<organism evidence="3 4">
    <name type="scientific">Xenopus tropicalis</name>
    <name type="common">Western clawed frog</name>
    <name type="synonym">Silurana tropicalis</name>
    <dbReference type="NCBI Taxonomy" id="8364"/>
    <lineage>
        <taxon>Eukaryota</taxon>
        <taxon>Metazoa</taxon>
        <taxon>Chordata</taxon>
        <taxon>Craniata</taxon>
        <taxon>Vertebrata</taxon>
        <taxon>Euteleostomi</taxon>
        <taxon>Amphibia</taxon>
        <taxon>Batrachia</taxon>
        <taxon>Anura</taxon>
        <taxon>Pipoidea</taxon>
        <taxon>Pipidae</taxon>
        <taxon>Xenopodinae</taxon>
        <taxon>Xenopus</taxon>
        <taxon>Silurana</taxon>
    </lineage>
</organism>
<evidence type="ECO:0000313" key="4">
    <source>
        <dbReference type="RefSeq" id="XP_002940798.1"/>
    </source>
</evidence>
<dbReference type="RefSeq" id="XP_002940798.1">
    <property type="nucleotide sequence ID" value="XM_002940752.4"/>
</dbReference>
<sequence>MLRVLIFSALVCLALAHGSSEESDSTVSSGDSEENYREKRGYCPSNVILDSCPTTCPGGSNCSNAECSFDIDCPELQKCCNTNCGMNCIDPEYKPTCEKNNDCKETLICCKGLCVPPKPLSPMQWLNGIFENPECD</sequence>
<evidence type="ECO:0000313" key="5">
    <source>
        <dbReference type="Xenbase" id="XB-GENE-29078735"/>
    </source>
</evidence>
<dbReference type="SUPFAM" id="SSF57256">
    <property type="entry name" value="Elafin-like"/>
    <property type="match status" value="1"/>
</dbReference>
<keyword evidence="3" id="KW-1185">Reference proteome</keyword>
<evidence type="ECO:0000256" key="1">
    <source>
        <dbReference type="SAM" id="SignalP"/>
    </source>
</evidence>
<dbReference type="AGR" id="Xenbase:XB-GENE-29078735"/>
<dbReference type="Xenbase" id="XB-GENE-29078735">
    <property type="gene designation" value="LOC100487369"/>
</dbReference>
<feature type="chain" id="PRO_5035154708" evidence="1">
    <location>
        <begin position="17"/>
        <end position="136"/>
    </location>
</feature>
<evidence type="ECO:0000313" key="3">
    <source>
        <dbReference type="Proteomes" id="UP000008143"/>
    </source>
</evidence>
<dbReference type="Proteomes" id="UP000008143">
    <property type="component" value="Chromosome 7"/>
</dbReference>
<dbReference type="InterPro" id="IPR036645">
    <property type="entry name" value="Elafin-like_sf"/>
</dbReference>
<gene>
    <name evidence="4 5" type="primary">LOC100487369</name>
</gene>
<dbReference type="GO" id="GO:0030414">
    <property type="term" value="F:peptidase inhibitor activity"/>
    <property type="evidence" value="ECO:0007669"/>
    <property type="project" value="InterPro"/>
</dbReference>
<reference evidence="4" key="1">
    <citation type="submission" date="2025-08" db="UniProtKB">
        <authorList>
            <consortium name="RefSeq"/>
        </authorList>
    </citation>
    <scope>IDENTIFICATION</scope>
    <source>
        <strain evidence="4">Nigerian</strain>
        <tissue evidence="4">Liver and blood</tissue>
    </source>
</reference>
<dbReference type="SMART" id="SM00217">
    <property type="entry name" value="WAP"/>
    <property type="match status" value="1"/>
</dbReference>